<keyword evidence="3" id="KW-0464">Manganese</keyword>
<evidence type="ECO:0000256" key="2">
    <source>
        <dbReference type="ARBA" id="ARBA00022801"/>
    </source>
</evidence>
<organism evidence="6 7">
    <name type="scientific">Giardia muris</name>
    <dbReference type="NCBI Taxonomy" id="5742"/>
    <lineage>
        <taxon>Eukaryota</taxon>
        <taxon>Metamonada</taxon>
        <taxon>Diplomonadida</taxon>
        <taxon>Hexamitidae</taxon>
        <taxon>Giardiinae</taxon>
        <taxon>Giardia</taxon>
    </lineage>
</organism>
<dbReference type="InterPro" id="IPR006186">
    <property type="entry name" value="Ser/Thr-sp_prot-phosphatase"/>
</dbReference>
<keyword evidence="2 4" id="KW-0378">Hydrolase</keyword>
<dbReference type="InterPro" id="IPR029052">
    <property type="entry name" value="Metallo-depent_PP-like"/>
</dbReference>
<dbReference type="PRINTS" id="PR00114">
    <property type="entry name" value="STPHPHTASE"/>
</dbReference>
<reference evidence="6 7" key="1">
    <citation type="submission" date="2019-05" db="EMBL/GenBank/DDBJ databases">
        <title>The compact genome of Giardia muris reveals important steps in the evolution of intestinal protozoan parasites.</title>
        <authorList>
            <person name="Xu F."/>
            <person name="Jimenez-Gonzalez A."/>
            <person name="Einarsson E."/>
            <person name="Astvaldsson A."/>
            <person name="Peirasmaki D."/>
            <person name="Eckmann L."/>
            <person name="Andersson J.O."/>
            <person name="Svard S.G."/>
            <person name="Jerlstrom-Hultqvist J."/>
        </authorList>
    </citation>
    <scope>NUCLEOTIDE SEQUENCE [LARGE SCALE GENOMIC DNA]</scope>
    <source>
        <strain evidence="6 7">Roberts-Thomson</strain>
    </source>
</reference>
<name>A0A4Z1SW53_GIAMU</name>
<dbReference type="OrthoDB" id="1930084at2759"/>
<dbReference type="SMART" id="SM00156">
    <property type="entry name" value="PP2Ac"/>
    <property type="match status" value="1"/>
</dbReference>
<evidence type="ECO:0000259" key="5">
    <source>
        <dbReference type="PROSITE" id="PS00125"/>
    </source>
</evidence>
<dbReference type="GO" id="GO:0046872">
    <property type="term" value="F:metal ion binding"/>
    <property type="evidence" value="ECO:0007669"/>
    <property type="project" value="UniProtKB-KW"/>
</dbReference>
<proteinExistence type="inferred from homology"/>
<evidence type="ECO:0000256" key="1">
    <source>
        <dbReference type="ARBA" id="ARBA00022723"/>
    </source>
</evidence>
<comment type="caution">
    <text evidence="6">The sequence shown here is derived from an EMBL/GenBank/DDBJ whole genome shotgun (WGS) entry which is preliminary data.</text>
</comment>
<keyword evidence="7" id="KW-1185">Reference proteome</keyword>
<feature type="domain" description="Serine/threonine specific protein phosphatases" evidence="5">
    <location>
        <begin position="144"/>
        <end position="149"/>
    </location>
</feature>
<protein>
    <recommendedName>
        <fullName evidence="4">Serine/threonine-protein phosphatase</fullName>
        <ecNumber evidence="4">3.1.3.16</ecNumber>
    </recommendedName>
</protein>
<gene>
    <name evidence="6" type="ORF">GMRT_13556</name>
</gene>
<evidence type="ECO:0000256" key="3">
    <source>
        <dbReference type="ARBA" id="ARBA00023211"/>
    </source>
</evidence>
<comment type="similarity">
    <text evidence="4">Belongs to the PPP phosphatase family.</text>
</comment>
<dbReference type="Pfam" id="PF00149">
    <property type="entry name" value="Metallophos"/>
    <property type="match status" value="1"/>
</dbReference>
<dbReference type="PROSITE" id="PS00125">
    <property type="entry name" value="SER_THR_PHOSPHATASE"/>
    <property type="match status" value="1"/>
</dbReference>
<evidence type="ECO:0000313" key="7">
    <source>
        <dbReference type="Proteomes" id="UP000315496"/>
    </source>
</evidence>
<keyword evidence="1" id="KW-0479">Metal-binding</keyword>
<dbReference type="GO" id="GO:0004722">
    <property type="term" value="F:protein serine/threonine phosphatase activity"/>
    <property type="evidence" value="ECO:0007669"/>
    <property type="project" value="UniProtKB-EC"/>
</dbReference>
<dbReference type="AlphaFoldDB" id="A0A4Z1SW53"/>
<dbReference type="Proteomes" id="UP000315496">
    <property type="component" value="Chromosome 1"/>
</dbReference>
<accession>A0A4Z1SW53</accession>
<dbReference type="InterPro" id="IPR004843">
    <property type="entry name" value="Calcineurin-like_PHP"/>
</dbReference>
<dbReference type="EC" id="3.1.3.16" evidence="4"/>
<dbReference type="InterPro" id="IPR047129">
    <property type="entry name" value="PPA2-like"/>
</dbReference>
<dbReference type="SUPFAM" id="SSF56300">
    <property type="entry name" value="Metallo-dependent phosphatases"/>
    <property type="match status" value="1"/>
</dbReference>
<dbReference type="PANTHER" id="PTHR45619">
    <property type="entry name" value="SERINE/THREONINE-PROTEIN PHOSPHATASE PP2A-RELATED"/>
    <property type="match status" value="1"/>
</dbReference>
<evidence type="ECO:0000256" key="4">
    <source>
        <dbReference type="RuleBase" id="RU004273"/>
    </source>
</evidence>
<dbReference type="EMBL" id="VDLU01000001">
    <property type="protein sequence ID" value="TNJ29976.1"/>
    <property type="molecule type" value="Genomic_DNA"/>
</dbReference>
<dbReference type="Gene3D" id="3.60.21.10">
    <property type="match status" value="1"/>
</dbReference>
<sequence>MIDPQKLLELTWQRKPLAEDDIRELVWRVQAILAQEPNVLNLSGPINICGDLHGQFYDVVKLFDVGGRIDNSAPNQANMTVIPFNANSKGSVANGASAKSLRTSPTPKKYLFLGDYVDRGYFSLETVTLLYLLKLCYPNQIYLIRGNHECRSITQVYGFYEQCQRYYMHSAVWKLFVDSFDYLPIAAVVDNRIFGVHGGLSPKCPSLDSIRTIQRSLEIPSEGSFTDLCWSDPEPKVSMFSPSTRGAGFLFGAQAVEKFNGDNGIEIVTRAHQLAAQGYQWYFNNKCCTCWSCPNYFYKCKNLAAVMEIDTNGGGGICFLQFDAVPDNEREKPDLPKK</sequence>
<comment type="catalytic activity">
    <reaction evidence="4">
        <text>O-phospho-L-threonyl-[protein] + H2O = L-threonyl-[protein] + phosphate</text>
        <dbReference type="Rhea" id="RHEA:47004"/>
        <dbReference type="Rhea" id="RHEA-COMP:11060"/>
        <dbReference type="Rhea" id="RHEA-COMP:11605"/>
        <dbReference type="ChEBI" id="CHEBI:15377"/>
        <dbReference type="ChEBI" id="CHEBI:30013"/>
        <dbReference type="ChEBI" id="CHEBI:43474"/>
        <dbReference type="ChEBI" id="CHEBI:61977"/>
        <dbReference type="EC" id="3.1.3.16"/>
    </reaction>
</comment>
<dbReference type="VEuPathDB" id="GiardiaDB:GMRT_13556"/>
<evidence type="ECO:0000313" key="6">
    <source>
        <dbReference type="EMBL" id="TNJ29976.1"/>
    </source>
</evidence>